<name>T1EYW2_HELRO</name>
<dbReference type="GeneID" id="20201762"/>
<dbReference type="InterPro" id="IPR036691">
    <property type="entry name" value="Endo/exonu/phosph_ase_sf"/>
</dbReference>
<dbReference type="EMBL" id="KB095812">
    <property type="protein sequence ID" value="ESO11915.1"/>
    <property type="molecule type" value="Genomic_DNA"/>
</dbReference>
<evidence type="ECO:0000313" key="2">
    <source>
        <dbReference type="EnsemblMetazoa" id="HelroP167008"/>
    </source>
</evidence>
<dbReference type="RefSeq" id="XP_009010403.1">
    <property type="nucleotide sequence ID" value="XM_009012155.1"/>
</dbReference>
<dbReference type="Gene3D" id="3.60.10.10">
    <property type="entry name" value="Endonuclease/exonuclease/phosphatase"/>
    <property type="match status" value="1"/>
</dbReference>
<dbReference type="OrthoDB" id="10072198at2759"/>
<dbReference type="PANTHER" id="PTHR33776:SF3">
    <property type="entry name" value="PHD-TYPE DOMAIN-CONTAINING PROTEIN"/>
    <property type="match status" value="1"/>
</dbReference>
<organism evidence="2 3">
    <name type="scientific">Helobdella robusta</name>
    <name type="common">Californian leech</name>
    <dbReference type="NCBI Taxonomy" id="6412"/>
    <lineage>
        <taxon>Eukaryota</taxon>
        <taxon>Metazoa</taxon>
        <taxon>Spiralia</taxon>
        <taxon>Lophotrochozoa</taxon>
        <taxon>Annelida</taxon>
        <taxon>Clitellata</taxon>
        <taxon>Hirudinea</taxon>
        <taxon>Rhynchobdellida</taxon>
        <taxon>Glossiphoniidae</taxon>
        <taxon>Helobdella</taxon>
    </lineage>
</organism>
<proteinExistence type="predicted"/>
<dbReference type="HOGENOM" id="CLU_1295620_0_0_1"/>
<keyword evidence="3" id="KW-1185">Reference proteome</keyword>
<evidence type="ECO:0008006" key="4">
    <source>
        <dbReference type="Google" id="ProtNLM"/>
    </source>
</evidence>
<reference evidence="2" key="3">
    <citation type="submission" date="2015-06" db="UniProtKB">
        <authorList>
            <consortium name="EnsemblMetazoa"/>
        </authorList>
    </citation>
    <scope>IDENTIFICATION</scope>
</reference>
<evidence type="ECO:0000313" key="3">
    <source>
        <dbReference type="Proteomes" id="UP000015101"/>
    </source>
</evidence>
<protein>
    <recommendedName>
        <fullName evidence="4">Endonuclease/exonuclease/phosphatase domain-containing protein</fullName>
    </recommendedName>
</protein>
<evidence type="ECO:0000313" key="1">
    <source>
        <dbReference type="EMBL" id="ESO11915.1"/>
    </source>
</evidence>
<dbReference type="EnsemblMetazoa" id="HelroT167008">
    <property type="protein sequence ID" value="HelroP167008"/>
    <property type="gene ID" value="HelroG167008"/>
</dbReference>
<dbReference type="Proteomes" id="UP000015101">
    <property type="component" value="Unassembled WGS sequence"/>
</dbReference>
<accession>T1EYW2</accession>
<dbReference type="SUPFAM" id="SSF56219">
    <property type="entry name" value="DNase I-like"/>
    <property type="match status" value="1"/>
</dbReference>
<dbReference type="KEGG" id="hro:HELRODRAFT_167008"/>
<reference evidence="1 3" key="2">
    <citation type="journal article" date="2013" name="Nature">
        <title>Insights into bilaterian evolution from three spiralian genomes.</title>
        <authorList>
            <person name="Simakov O."/>
            <person name="Marletaz F."/>
            <person name="Cho S.J."/>
            <person name="Edsinger-Gonzales E."/>
            <person name="Havlak P."/>
            <person name="Hellsten U."/>
            <person name="Kuo D.H."/>
            <person name="Larsson T."/>
            <person name="Lv J."/>
            <person name="Arendt D."/>
            <person name="Savage R."/>
            <person name="Osoegawa K."/>
            <person name="de Jong P."/>
            <person name="Grimwood J."/>
            <person name="Chapman J.A."/>
            <person name="Shapiro H."/>
            <person name="Aerts A."/>
            <person name="Otillar R.P."/>
            <person name="Terry A.Y."/>
            <person name="Boore J.L."/>
            <person name="Grigoriev I.V."/>
            <person name="Lindberg D.R."/>
            <person name="Seaver E.C."/>
            <person name="Weisblat D.A."/>
            <person name="Putnam N.H."/>
            <person name="Rokhsar D.S."/>
        </authorList>
    </citation>
    <scope>NUCLEOTIDE SEQUENCE</scope>
</reference>
<reference evidence="3" key="1">
    <citation type="submission" date="2012-12" db="EMBL/GenBank/DDBJ databases">
        <authorList>
            <person name="Hellsten U."/>
            <person name="Grimwood J."/>
            <person name="Chapman J.A."/>
            <person name="Shapiro H."/>
            <person name="Aerts A."/>
            <person name="Otillar R.P."/>
            <person name="Terry A.Y."/>
            <person name="Boore J.L."/>
            <person name="Simakov O."/>
            <person name="Marletaz F."/>
            <person name="Cho S.-J."/>
            <person name="Edsinger-Gonzales E."/>
            <person name="Havlak P."/>
            <person name="Kuo D.-H."/>
            <person name="Larsson T."/>
            <person name="Lv J."/>
            <person name="Arendt D."/>
            <person name="Savage R."/>
            <person name="Osoegawa K."/>
            <person name="de Jong P."/>
            <person name="Lindberg D.R."/>
            <person name="Seaver E.C."/>
            <person name="Weisblat D.A."/>
            <person name="Putnam N.H."/>
            <person name="Grigoriev I.V."/>
            <person name="Rokhsar D.S."/>
        </authorList>
    </citation>
    <scope>NUCLEOTIDE SEQUENCE</scope>
</reference>
<dbReference type="InParanoid" id="T1EYW2"/>
<gene>
    <name evidence="2" type="primary">20201762</name>
    <name evidence="1" type="ORF">HELRODRAFT_167008</name>
</gene>
<dbReference type="CTD" id="20201762"/>
<dbReference type="EMBL" id="AMQM01002623">
    <property type="status" value="NOT_ANNOTATED_CDS"/>
    <property type="molecule type" value="Genomic_DNA"/>
</dbReference>
<dbReference type="AlphaFoldDB" id="T1EYW2"/>
<sequence length="192" mass="21720">MSLIETLHGSSNEFAVRCAIFPGFNIVDYAKSHDPYHGGIIIYLKKEFIYETVELLVVITFKAVAIKLTINNSDFILLSIYRPGSVLPSPSFSLELMNVLEVSSLLSDKIVAAGDFNVHMERRDDPNTASLNDVFNFVNIIAPKHVIESRDDLLTPWFERGCSKSKAYSRKMERKYRKTITAMIGRCGKIRP</sequence>
<dbReference type="PANTHER" id="PTHR33776">
    <property type="entry name" value="ENDO/EXONUCLEASE/PHOSPHATASE DOMAIN-CONTAINING PROTEIN"/>
    <property type="match status" value="1"/>
</dbReference>